<gene>
    <name evidence="3" type="ORF">FPHYL_14267</name>
</gene>
<evidence type="ECO:0000256" key="1">
    <source>
        <dbReference type="SAM" id="MobiDB-lite"/>
    </source>
</evidence>
<organism evidence="3 4">
    <name type="scientific">Fusarium phyllophilum</name>
    <dbReference type="NCBI Taxonomy" id="47803"/>
    <lineage>
        <taxon>Eukaryota</taxon>
        <taxon>Fungi</taxon>
        <taxon>Dikarya</taxon>
        <taxon>Ascomycota</taxon>
        <taxon>Pezizomycotina</taxon>
        <taxon>Sordariomycetes</taxon>
        <taxon>Hypocreomycetidae</taxon>
        <taxon>Hypocreales</taxon>
        <taxon>Nectriaceae</taxon>
        <taxon>Fusarium</taxon>
        <taxon>Fusarium fujikuroi species complex</taxon>
    </lineage>
</organism>
<evidence type="ECO:0000313" key="3">
    <source>
        <dbReference type="EMBL" id="KAF5529111.1"/>
    </source>
</evidence>
<reference evidence="3 4" key="1">
    <citation type="submission" date="2020-05" db="EMBL/GenBank/DDBJ databases">
        <title>Identification and distribution of gene clusters putatively required for synthesis of sphingolipid metabolism inhibitors in phylogenetically diverse species of the filamentous fungus Fusarium.</title>
        <authorList>
            <person name="Kim H.-S."/>
            <person name="Busman M."/>
            <person name="Brown D.W."/>
            <person name="Divon H."/>
            <person name="Uhlig S."/>
            <person name="Proctor R.H."/>
        </authorList>
    </citation>
    <scope>NUCLEOTIDE SEQUENCE [LARGE SCALE GENOMIC DNA]</scope>
    <source>
        <strain evidence="3 4">NRRL 13617</strain>
    </source>
</reference>
<feature type="non-terminal residue" evidence="3">
    <location>
        <position position="149"/>
    </location>
</feature>
<name>A0A8H5I7C3_9HYPO</name>
<protein>
    <submittedName>
        <fullName evidence="3">Phospholipase mitochondrial</fullName>
    </submittedName>
</protein>
<comment type="caution">
    <text evidence="3">The sequence shown here is derived from an EMBL/GenBank/DDBJ whole genome shotgun (WGS) entry which is preliminary data.</text>
</comment>
<dbReference type="InterPro" id="IPR057826">
    <property type="entry name" value="WWE_C20G8.02"/>
</dbReference>
<evidence type="ECO:0000259" key="2">
    <source>
        <dbReference type="Pfam" id="PF23463"/>
    </source>
</evidence>
<feature type="domain" description="C20G8.02-like WWE" evidence="2">
    <location>
        <begin position="77"/>
        <end position="137"/>
    </location>
</feature>
<accession>A0A8H5I7C3</accession>
<proteinExistence type="predicted"/>
<dbReference type="EMBL" id="JAAOAQ010001336">
    <property type="protein sequence ID" value="KAF5529111.1"/>
    <property type="molecule type" value="Genomic_DNA"/>
</dbReference>
<keyword evidence="4" id="KW-1185">Reference proteome</keyword>
<sequence>MAPGPAEKKVERSYLSSAVDSFNPWAASRSTTPTQKAKTEQETSTVATSANPDDHSTTHLYGQSLRTYPSGCPPLKVQWFHAVDVPKRKPRLSKSTQPEKPSTQPKKYNPFFSSDSKALEAEYQKLLEELEEARTRAPGDVQMAPRKRK</sequence>
<feature type="region of interest" description="Disordered" evidence="1">
    <location>
        <begin position="85"/>
        <end position="114"/>
    </location>
</feature>
<dbReference type="Pfam" id="PF23463">
    <property type="entry name" value="WWE_2"/>
    <property type="match status" value="1"/>
</dbReference>
<dbReference type="OrthoDB" id="431378at2759"/>
<dbReference type="AlphaFoldDB" id="A0A8H5I7C3"/>
<feature type="compositionally biased region" description="Polar residues" evidence="1">
    <location>
        <begin position="93"/>
        <end position="114"/>
    </location>
</feature>
<feature type="region of interest" description="Disordered" evidence="1">
    <location>
        <begin position="21"/>
        <end position="60"/>
    </location>
</feature>
<dbReference type="Proteomes" id="UP000582016">
    <property type="component" value="Unassembled WGS sequence"/>
</dbReference>
<feature type="compositionally biased region" description="Polar residues" evidence="1">
    <location>
        <begin position="28"/>
        <end position="51"/>
    </location>
</feature>
<evidence type="ECO:0000313" key="4">
    <source>
        <dbReference type="Proteomes" id="UP000582016"/>
    </source>
</evidence>